<dbReference type="Proteomes" id="UP000298173">
    <property type="component" value="Unassembled WGS sequence"/>
</dbReference>
<keyword evidence="2" id="KW-1185">Reference proteome</keyword>
<name>A0A4R8UVX8_9MICO</name>
<dbReference type="EMBL" id="SOEY01000026">
    <property type="protein sequence ID" value="TFB71516.1"/>
    <property type="molecule type" value="Genomic_DNA"/>
</dbReference>
<dbReference type="OrthoDB" id="7505417at2"/>
<sequence length="171" mass="19432">MTDLPTLWTHVGLEAAGFEGFVPFTELQVTKPPKLPGIYVVLRPSTAPPSYLERSVAGWFKGNDPTAEQDLLEMTWVMGSTILYIGKANWGTHEDGLRRRLSQYRRFGAGKAVGHRGGEHIWQLADHAELLVCWKVTDDEEVKNLESRLIDDFEARHGRWPFANRKPEPIH</sequence>
<protein>
    <submittedName>
        <fullName evidence="1">Uncharacterized protein</fullName>
    </submittedName>
</protein>
<dbReference type="RefSeq" id="WP_134503583.1">
    <property type="nucleotide sequence ID" value="NZ_SOEY01000026.1"/>
</dbReference>
<organism evidence="1 2">
    <name type="scientific">Cryobacterium glaciale</name>
    <dbReference type="NCBI Taxonomy" id="1259145"/>
    <lineage>
        <taxon>Bacteria</taxon>
        <taxon>Bacillati</taxon>
        <taxon>Actinomycetota</taxon>
        <taxon>Actinomycetes</taxon>
        <taxon>Micrococcales</taxon>
        <taxon>Microbacteriaceae</taxon>
        <taxon>Cryobacterium</taxon>
    </lineage>
</organism>
<comment type="caution">
    <text evidence="1">The sequence shown here is derived from an EMBL/GenBank/DDBJ whole genome shotgun (WGS) entry which is preliminary data.</text>
</comment>
<gene>
    <name evidence="1" type="ORF">E3O06_11765</name>
</gene>
<evidence type="ECO:0000313" key="2">
    <source>
        <dbReference type="Proteomes" id="UP000298173"/>
    </source>
</evidence>
<accession>A0A4R8UVX8</accession>
<proteinExistence type="predicted"/>
<dbReference type="AlphaFoldDB" id="A0A4R8UVX8"/>
<evidence type="ECO:0000313" key="1">
    <source>
        <dbReference type="EMBL" id="TFB71516.1"/>
    </source>
</evidence>
<reference evidence="1 2" key="1">
    <citation type="submission" date="2019-03" db="EMBL/GenBank/DDBJ databases">
        <title>Genomics of glacier-inhabiting Cryobacterium strains.</title>
        <authorList>
            <person name="Liu Q."/>
            <person name="Xin Y.-H."/>
        </authorList>
    </citation>
    <scope>NUCLEOTIDE SEQUENCE [LARGE SCALE GENOMIC DNA]</scope>
    <source>
        <strain evidence="1 2">HLT2-23</strain>
    </source>
</reference>